<proteinExistence type="predicted"/>
<name>A0ABS0A8Y7_9FLAO</name>
<evidence type="ECO:0000256" key="1">
    <source>
        <dbReference type="ARBA" id="ARBA00001298"/>
    </source>
</evidence>
<evidence type="ECO:0000256" key="7">
    <source>
        <dbReference type="ARBA" id="ARBA00033311"/>
    </source>
</evidence>
<dbReference type="InterPro" id="IPR014710">
    <property type="entry name" value="RmlC-like_jellyroll"/>
</dbReference>
<dbReference type="PANTHER" id="PTHR21047">
    <property type="entry name" value="DTDP-6-DEOXY-D-GLUCOSE-3,5 EPIMERASE"/>
    <property type="match status" value="1"/>
</dbReference>
<protein>
    <recommendedName>
        <fullName evidence="4">dTDP-4-dehydrorhamnose 3,5-epimerase</fullName>
        <ecNumber evidence="3">5.1.3.13</ecNumber>
    </recommendedName>
    <alternativeName>
        <fullName evidence="6">Thymidine diphospho-4-keto-rhamnose 3,5-epimerase</fullName>
    </alternativeName>
    <alternativeName>
        <fullName evidence="5">dTDP-4-keto-6-deoxyglucose 3,5-epimerase</fullName>
    </alternativeName>
    <alternativeName>
        <fullName evidence="7">dTDP-6-deoxy-D-xylo-4-hexulose 3,5-epimerase</fullName>
    </alternativeName>
</protein>
<accession>A0ABS0A8Y7</accession>
<evidence type="ECO:0000256" key="5">
    <source>
        <dbReference type="ARBA" id="ARBA00029758"/>
    </source>
</evidence>
<evidence type="ECO:0000256" key="2">
    <source>
        <dbReference type="ARBA" id="ARBA00001997"/>
    </source>
</evidence>
<dbReference type="InterPro" id="IPR000888">
    <property type="entry name" value="RmlC-like"/>
</dbReference>
<dbReference type="EMBL" id="JADKYU010000874">
    <property type="protein sequence ID" value="MBF4985863.1"/>
    <property type="molecule type" value="Genomic_DNA"/>
</dbReference>
<keyword evidence="9" id="KW-1185">Reference proteome</keyword>
<comment type="function">
    <text evidence="2">Catalyzes the epimerization of the C3' and C5'positions of dTDP-6-deoxy-D-xylo-4-hexulose, forming dTDP-6-deoxy-L-lyxo-4-hexulose.</text>
</comment>
<dbReference type="Proteomes" id="UP001194729">
    <property type="component" value="Unassembled WGS sequence"/>
</dbReference>
<dbReference type="SUPFAM" id="SSF51182">
    <property type="entry name" value="RmlC-like cupins"/>
    <property type="match status" value="1"/>
</dbReference>
<evidence type="ECO:0000256" key="4">
    <source>
        <dbReference type="ARBA" id="ARBA00019595"/>
    </source>
</evidence>
<evidence type="ECO:0000313" key="8">
    <source>
        <dbReference type="EMBL" id="MBF4985863.1"/>
    </source>
</evidence>
<evidence type="ECO:0000256" key="6">
    <source>
        <dbReference type="ARBA" id="ARBA00031424"/>
    </source>
</evidence>
<dbReference type="InterPro" id="IPR011051">
    <property type="entry name" value="RmlC_Cupin_sf"/>
</dbReference>
<comment type="caution">
    <text evidence="8">The sequence shown here is derived from an EMBL/GenBank/DDBJ whole genome shotgun (WGS) entry which is preliminary data.</text>
</comment>
<evidence type="ECO:0000313" key="9">
    <source>
        <dbReference type="Proteomes" id="UP001194729"/>
    </source>
</evidence>
<dbReference type="Gene3D" id="2.60.120.10">
    <property type="entry name" value="Jelly Rolls"/>
    <property type="match status" value="1"/>
</dbReference>
<dbReference type="EC" id="5.1.3.13" evidence="3"/>
<reference evidence="8 9" key="1">
    <citation type="submission" date="2020-11" db="EMBL/GenBank/DDBJ databases">
        <title>P. mediterranea TC4 genome.</title>
        <authorList>
            <person name="Molmeret M."/>
        </authorList>
    </citation>
    <scope>NUCLEOTIDE SEQUENCE [LARGE SCALE GENOMIC DNA]</scope>
    <source>
        <strain evidence="8 9">TC4</strain>
    </source>
</reference>
<organism evidence="8 9">
    <name type="scientific">Nonlabens mediterrranea</name>
    <dbReference type="NCBI Taxonomy" id="1419947"/>
    <lineage>
        <taxon>Bacteria</taxon>
        <taxon>Pseudomonadati</taxon>
        <taxon>Bacteroidota</taxon>
        <taxon>Flavobacteriia</taxon>
        <taxon>Flavobacteriales</taxon>
        <taxon>Flavobacteriaceae</taxon>
        <taxon>Nonlabens</taxon>
    </lineage>
</organism>
<evidence type="ECO:0000256" key="3">
    <source>
        <dbReference type="ARBA" id="ARBA00012098"/>
    </source>
</evidence>
<dbReference type="PANTHER" id="PTHR21047:SF2">
    <property type="entry name" value="THYMIDINE DIPHOSPHO-4-KETO-RHAMNOSE 3,5-EPIMERASE"/>
    <property type="match status" value="1"/>
</dbReference>
<dbReference type="Pfam" id="PF00908">
    <property type="entry name" value="dTDP_sugar_isom"/>
    <property type="match status" value="1"/>
</dbReference>
<sequence>MIVKETSLKDCYIIKPPVFGDDRGYFSIRHDKNAFAKAFPQHPPFVLHNESFSSYGVLRGLHLQKGNAALALLVQHFLFVDV</sequence>
<gene>
    <name evidence="8" type="ORF">FNJ87_16530</name>
</gene>
<comment type="catalytic activity">
    <reaction evidence="1">
        <text>dTDP-4-dehydro-6-deoxy-alpha-D-glucose = dTDP-4-dehydro-beta-L-rhamnose</text>
        <dbReference type="Rhea" id="RHEA:16969"/>
        <dbReference type="ChEBI" id="CHEBI:57649"/>
        <dbReference type="ChEBI" id="CHEBI:62830"/>
        <dbReference type="EC" id="5.1.3.13"/>
    </reaction>
</comment>
<feature type="non-terminal residue" evidence="8">
    <location>
        <position position="82"/>
    </location>
</feature>